<dbReference type="Gene3D" id="3.40.50.2300">
    <property type="match status" value="2"/>
</dbReference>
<keyword evidence="3" id="KW-0804">Transcription</keyword>
<organism evidence="6 7">
    <name type="scientific">Croceivirga radicis</name>
    <dbReference type="NCBI Taxonomy" id="1929488"/>
    <lineage>
        <taxon>Bacteria</taxon>
        <taxon>Pseudomonadati</taxon>
        <taxon>Bacteroidota</taxon>
        <taxon>Flavobacteriia</taxon>
        <taxon>Flavobacteriales</taxon>
        <taxon>Flavobacteriaceae</taxon>
        <taxon>Croceivirga</taxon>
    </lineage>
</organism>
<dbReference type="PROSITE" id="PS50932">
    <property type="entry name" value="HTH_LACI_2"/>
    <property type="match status" value="1"/>
</dbReference>
<reference evidence="6 7" key="1">
    <citation type="submission" date="2016-12" db="EMBL/GenBank/DDBJ databases">
        <authorList>
            <person name="Song W.-J."/>
            <person name="Kurnit D.M."/>
        </authorList>
    </citation>
    <scope>NUCLEOTIDE SEQUENCE [LARGE SCALE GENOMIC DNA]</scope>
    <source>
        <strain evidence="6 7">HSG9</strain>
    </source>
</reference>
<sequence length="344" mass="38148">MKKRNTTLKDLAMALGLSVSTVSRALNNHPDISKKTRIKVQELARSYKYSPNLFAKGFRTKHTHIIGVIVPDISHYFTTTTVKGILEQGEALGYQVFVAESQNSEQKQENLLHSMTQFGVDGILLSLVREAGDILPITETMDKVPLVMFDKVSDKVPCSQIVINEVESAFNAVEHLINTGKNRIAFLKESENSYSSNKRLEGYVKAHDHHGLVLDDKLILESHAIGREKGREMTVELLSLQHPPDAIFAVTDDVAIGAIQALNQHQIKIPDEIAVVGFSNSENSLIISPSLSTIDQPGKRIGETAVSCLVAEIESEKELKLPKRIEIATNLVIRESSFRKPTFN</sequence>
<dbReference type="EMBL" id="MTBC01000006">
    <property type="protein sequence ID" value="OQD42581.1"/>
    <property type="molecule type" value="Genomic_DNA"/>
</dbReference>
<dbReference type="PANTHER" id="PTHR30146">
    <property type="entry name" value="LACI-RELATED TRANSCRIPTIONAL REPRESSOR"/>
    <property type="match status" value="1"/>
</dbReference>
<keyword evidence="2" id="KW-0238">DNA-binding</keyword>
<dbReference type="CDD" id="cd01392">
    <property type="entry name" value="HTH_LacI"/>
    <property type="match status" value="1"/>
</dbReference>
<feature type="signal peptide" evidence="4">
    <location>
        <begin position="1"/>
        <end position="25"/>
    </location>
</feature>
<dbReference type="GO" id="GO:0003700">
    <property type="term" value="F:DNA-binding transcription factor activity"/>
    <property type="evidence" value="ECO:0007669"/>
    <property type="project" value="TreeGrafter"/>
</dbReference>
<dbReference type="SUPFAM" id="SSF53822">
    <property type="entry name" value="Periplasmic binding protein-like I"/>
    <property type="match status" value="1"/>
</dbReference>
<dbReference type="InterPro" id="IPR028082">
    <property type="entry name" value="Peripla_BP_I"/>
</dbReference>
<keyword evidence="7" id="KW-1185">Reference proteome</keyword>
<dbReference type="Proteomes" id="UP000191680">
    <property type="component" value="Unassembled WGS sequence"/>
</dbReference>
<dbReference type="Pfam" id="PF13377">
    <property type="entry name" value="Peripla_BP_3"/>
    <property type="match status" value="1"/>
</dbReference>
<gene>
    <name evidence="6" type="ORF">BUL40_10710</name>
</gene>
<protein>
    <submittedName>
        <fullName evidence="6">LacI family transcriptional regulator</fullName>
    </submittedName>
</protein>
<dbReference type="CDD" id="cd06267">
    <property type="entry name" value="PBP1_LacI_sugar_binding-like"/>
    <property type="match status" value="1"/>
</dbReference>
<evidence type="ECO:0000256" key="3">
    <source>
        <dbReference type="ARBA" id="ARBA00023163"/>
    </source>
</evidence>
<evidence type="ECO:0000256" key="4">
    <source>
        <dbReference type="SAM" id="SignalP"/>
    </source>
</evidence>
<dbReference type="InterPro" id="IPR010982">
    <property type="entry name" value="Lambda_DNA-bd_dom_sf"/>
</dbReference>
<dbReference type="InterPro" id="IPR000843">
    <property type="entry name" value="HTH_LacI"/>
</dbReference>
<dbReference type="RefSeq" id="WP_080319262.1">
    <property type="nucleotide sequence ID" value="NZ_MTBC01000006.1"/>
</dbReference>
<dbReference type="Gene3D" id="1.10.260.40">
    <property type="entry name" value="lambda repressor-like DNA-binding domains"/>
    <property type="match status" value="1"/>
</dbReference>
<dbReference type="SUPFAM" id="SSF47413">
    <property type="entry name" value="lambda repressor-like DNA-binding domains"/>
    <property type="match status" value="1"/>
</dbReference>
<keyword evidence="4" id="KW-0732">Signal</keyword>
<feature type="domain" description="HTH lacI-type" evidence="5">
    <location>
        <begin position="6"/>
        <end position="60"/>
    </location>
</feature>
<dbReference type="SMART" id="SM00354">
    <property type="entry name" value="HTH_LACI"/>
    <property type="match status" value="1"/>
</dbReference>
<dbReference type="InterPro" id="IPR046335">
    <property type="entry name" value="LacI/GalR-like_sensor"/>
</dbReference>
<evidence type="ECO:0000313" key="6">
    <source>
        <dbReference type="EMBL" id="OQD42581.1"/>
    </source>
</evidence>
<dbReference type="Pfam" id="PF00356">
    <property type="entry name" value="LacI"/>
    <property type="match status" value="1"/>
</dbReference>
<evidence type="ECO:0000313" key="7">
    <source>
        <dbReference type="Proteomes" id="UP000191680"/>
    </source>
</evidence>
<feature type="chain" id="PRO_5012641566" evidence="4">
    <location>
        <begin position="26"/>
        <end position="344"/>
    </location>
</feature>
<dbReference type="AlphaFoldDB" id="A0A1V6LQV6"/>
<name>A0A1V6LQV6_9FLAO</name>
<evidence type="ECO:0000256" key="1">
    <source>
        <dbReference type="ARBA" id="ARBA00023015"/>
    </source>
</evidence>
<proteinExistence type="predicted"/>
<dbReference type="GO" id="GO:0000976">
    <property type="term" value="F:transcription cis-regulatory region binding"/>
    <property type="evidence" value="ECO:0007669"/>
    <property type="project" value="TreeGrafter"/>
</dbReference>
<evidence type="ECO:0000256" key="2">
    <source>
        <dbReference type="ARBA" id="ARBA00023125"/>
    </source>
</evidence>
<dbReference type="OrthoDB" id="9768806at2"/>
<evidence type="ECO:0000259" key="5">
    <source>
        <dbReference type="PROSITE" id="PS50932"/>
    </source>
</evidence>
<accession>A0A1V6LQV6</accession>
<comment type="caution">
    <text evidence="6">The sequence shown here is derived from an EMBL/GenBank/DDBJ whole genome shotgun (WGS) entry which is preliminary data.</text>
</comment>
<dbReference type="PANTHER" id="PTHR30146:SF109">
    <property type="entry name" value="HTH-TYPE TRANSCRIPTIONAL REGULATOR GALS"/>
    <property type="match status" value="1"/>
</dbReference>
<keyword evidence="1" id="KW-0805">Transcription regulation</keyword>